<evidence type="ECO:0000256" key="4">
    <source>
        <dbReference type="ARBA" id="ARBA00022679"/>
    </source>
</evidence>
<dbReference type="PROSITE" id="PS50404">
    <property type="entry name" value="GST_NTER"/>
    <property type="match status" value="1"/>
</dbReference>
<protein>
    <recommendedName>
        <fullName evidence="3">glutathione transferase</fullName>
        <ecNumber evidence="3">2.5.1.18</ecNumber>
    </recommendedName>
</protein>
<evidence type="ECO:0000313" key="8">
    <source>
        <dbReference type="EMBL" id="KAK3269468.1"/>
    </source>
</evidence>
<sequence length="225" mass="24800">MMVYYKSANFVNVGYGADMKEAWFGGAKPPLAEKNSCINLPYIIDGDDIITQSNTCCLYLGKKLGIDDEALFFTNHTVLDQTMDLRNDLMKIVYPFGSVKNKEEFPAAAKDHLAGSATVNLTKLEGFCKGPYMCGSAPQSGDFALFEMLDQHQSICKSIGEPDILDQHPKLKALHAAMKGDAALSKYFASDCYSKWAQNNGLLTHFTGQASDFEYGPTVEEQVTF</sequence>
<evidence type="ECO:0000256" key="2">
    <source>
        <dbReference type="ARBA" id="ARBA00005861"/>
    </source>
</evidence>
<comment type="catalytic activity">
    <reaction evidence="5">
        <text>RX + glutathione = an S-substituted glutathione + a halide anion + H(+)</text>
        <dbReference type="Rhea" id="RHEA:16437"/>
        <dbReference type="ChEBI" id="CHEBI:15378"/>
        <dbReference type="ChEBI" id="CHEBI:16042"/>
        <dbReference type="ChEBI" id="CHEBI:17792"/>
        <dbReference type="ChEBI" id="CHEBI:57925"/>
        <dbReference type="ChEBI" id="CHEBI:90779"/>
        <dbReference type="EC" id="2.5.1.18"/>
    </reaction>
</comment>
<keyword evidence="9" id="KW-1185">Reference proteome</keyword>
<dbReference type="InterPro" id="IPR010987">
    <property type="entry name" value="Glutathione-S-Trfase_C-like"/>
</dbReference>
<dbReference type="PROSITE" id="PS50405">
    <property type="entry name" value="GST_CTER"/>
    <property type="match status" value="1"/>
</dbReference>
<dbReference type="EMBL" id="LGRX02010935">
    <property type="protein sequence ID" value="KAK3269468.1"/>
    <property type="molecule type" value="Genomic_DNA"/>
</dbReference>
<feature type="domain" description="GST N-terminal" evidence="6">
    <location>
        <begin position="1"/>
        <end position="68"/>
    </location>
</feature>
<dbReference type="SUPFAM" id="SSF52833">
    <property type="entry name" value="Thioredoxin-like"/>
    <property type="match status" value="1"/>
</dbReference>
<dbReference type="AlphaFoldDB" id="A0AAE0G189"/>
<comment type="caution">
    <text evidence="8">The sequence shown here is derived from an EMBL/GenBank/DDBJ whole genome shotgun (WGS) entry which is preliminary data.</text>
</comment>
<comment type="similarity">
    <text evidence="2">Belongs to the GST superfamily. Mu family.</text>
</comment>
<name>A0AAE0G189_9CHLO</name>
<dbReference type="PANTHER" id="PTHR11571:SF222">
    <property type="entry name" value="GLUTATHIONE TRANSFERASE"/>
    <property type="match status" value="1"/>
</dbReference>
<evidence type="ECO:0000256" key="3">
    <source>
        <dbReference type="ARBA" id="ARBA00012452"/>
    </source>
</evidence>
<dbReference type="Gene3D" id="3.40.30.10">
    <property type="entry name" value="Glutaredoxin"/>
    <property type="match status" value="1"/>
</dbReference>
<dbReference type="InterPro" id="IPR050213">
    <property type="entry name" value="GST_superfamily"/>
</dbReference>
<dbReference type="Pfam" id="PF14497">
    <property type="entry name" value="GST_C_3"/>
    <property type="match status" value="1"/>
</dbReference>
<dbReference type="InterPro" id="IPR004046">
    <property type="entry name" value="GST_C"/>
</dbReference>
<reference evidence="8 9" key="1">
    <citation type="journal article" date="2015" name="Genome Biol. Evol.">
        <title>Comparative Genomics of a Bacterivorous Green Alga Reveals Evolutionary Causalities and Consequences of Phago-Mixotrophic Mode of Nutrition.</title>
        <authorList>
            <person name="Burns J.A."/>
            <person name="Paasch A."/>
            <person name="Narechania A."/>
            <person name="Kim E."/>
        </authorList>
    </citation>
    <scope>NUCLEOTIDE SEQUENCE [LARGE SCALE GENOMIC DNA]</scope>
    <source>
        <strain evidence="8 9">PLY_AMNH</strain>
    </source>
</reference>
<proteinExistence type="inferred from homology"/>
<dbReference type="InterPro" id="IPR036249">
    <property type="entry name" value="Thioredoxin-like_sf"/>
</dbReference>
<dbReference type="Gene3D" id="1.20.1050.10">
    <property type="match status" value="1"/>
</dbReference>
<comment type="function">
    <text evidence="1">Conjugation of reduced glutathione to a wide number of exogenous and endogenous hydrophobic electrophiles.</text>
</comment>
<evidence type="ECO:0000259" key="7">
    <source>
        <dbReference type="PROSITE" id="PS50405"/>
    </source>
</evidence>
<evidence type="ECO:0000313" key="9">
    <source>
        <dbReference type="Proteomes" id="UP001190700"/>
    </source>
</evidence>
<dbReference type="EC" id="2.5.1.18" evidence="3"/>
<dbReference type="GO" id="GO:0006749">
    <property type="term" value="P:glutathione metabolic process"/>
    <property type="evidence" value="ECO:0007669"/>
    <property type="project" value="TreeGrafter"/>
</dbReference>
<dbReference type="PANTHER" id="PTHR11571">
    <property type="entry name" value="GLUTATHIONE S-TRANSFERASE"/>
    <property type="match status" value="1"/>
</dbReference>
<evidence type="ECO:0000256" key="5">
    <source>
        <dbReference type="ARBA" id="ARBA00047960"/>
    </source>
</evidence>
<dbReference type="InterPro" id="IPR036282">
    <property type="entry name" value="Glutathione-S-Trfase_C_sf"/>
</dbReference>
<dbReference type="InterPro" id="IPR004045">
    <property type="entry name" value="Glutathione_S-Trfase_N"/>
</dbReference>
<evidence type="ECO:0000256" key="1">
    <source>
        <dbReference type="ARBA" id="ARBA00003701"/>
    </source>
</evidence>
<keyword evidence="4" id="KW-0808">Transferase</keyword>
<dbReference type="Proteomes" id="UP001190700">
    <property type="component" value="Unassembled WGS sequence"/>
</dbReference>
<dbReference type="SUPFAM" id="SSF47616">
    <property type="entry name" value="GST C-terminal domain-like"/>
    <property type="match status" value="1"/>
</dbReference>
<accession>A0AAE0G189</accession>
<evidence type="ECO:0000259" key="6">
    <source>
        <dbReference type="PROSITE" id="PS50404"/>
    </source>
</evidence>
<organism evidence="8 9">
    <name type="scientific">Cymbomonas tetramitiformis</name>
    <dbReference type="NCBI Taxonomy" id="36881"/>
    <lineage>
        <taxon>Eukaryota</taxon>
        <taxon>Viridiplantae</taxon>
        <taxon>Chlorophyta</taxon>
        <taxon>Pyramimonadophyceae</taxon>
        <taxon>Pyramimonadales</taxon>
        <taxon>Pyramimonadaceae</taxon>
        <taxon>Cymbomonas</taxon>
    </lineage>
</organism>
<dbReference type="GO" id="GO:0004364">
    <property type="term" value="F:glutathione transferase activity"/>
    <property type="evidence" value="ECO:0007669"/>
    <property type="project" value="UniProtKB-EC"/>
</dbReference>
<feature type="domain" description="GST C-terminal" evidence="7">
    <location>
        <begin position="68"/>
        <end position="203"/>
    </location>
</feature>
<gene>
    <name evidence="8" type="ORF">CYMTET_22086</name>
</gene>